<name>A0A953M1T9_9BACT</name>
<dbReference type="InterPro" id="IPR014747">
    <property type="entry name" value="Bac_photo_RC_H_C"/>
</dbReference>
<gene>
    <name evidence="3" type="ORF">K8I29_10095</name>
</gene>
<dbReference type="GO" id="GO:0019684">
    <property type="term" value="P:photosynthesis, light reaction"/>
    <property type="evidence" value="ECO:0007669"/>
    <property type="project" value="InterPro"/>
</dbReference>
<dbReference type="InterPro" id="IPR011033">
    <property type="entry name" value="PRC_barrel-like_sf"/>
</dbReference>
<dbReference type="Proteomes" id="UP000705867">
    <property type="component" value="Unassembled WGS sequence"/>
</dbReference>
<dbReference type="AlphaFoldDB" id="A0A953M1T9"/>
<reference evidence="3" key="1">
    <citation type="journal article" date="2021" name="bioRxiv">
        <title>Unraveling nitrogen, sulfur and carbon metabolic pathways and microbial community transcriptional responses to substrate deprivation and toxicity stresses in a bioreactor mimicking anoxic brackish coastal sediment conditions.</title>
        <authorList>
            <person name="Martins P.D."/>
            <person name="Echeveste M.J."/>
            <person name="Arshad A."/>
            <person name="Kurth J."/>
            <person name="Ouboter H."/>
            <person name="Jetten M.S.M."/>
            <person name="Welte C.U."/>
        </authorList>
    </citation>
    <scope>NUCLEOTIDE SEQUENCE</scope>
    <source>
        <strain evidence="3">MAG_39</strain>
    </source>
</reference>
<sequence>MESPGTPEGTTVTRERTEPKLKSLETLSGYTITATDGDIGKVHDFLFDDESWGVRYIVVDTGRWLPGKLVLIAPQAVSLPDDKAKTLPIRLTMEQIRNSPGQEKDMPVSRRYQRELNAYYGWSPYWTFGGFYNAAPPLQPSEPPSEILEEGEEPEEEGADPHLRSMGEITGYIVQANDGETGHAGDFIVDLEGWIIRYMEVDTRKWLPGKRKLFPVQWIVEISWSEYRVYVDSTTDIIKGSPSHDPSVPLTRVQEDALYRYYGQQGYWR</sequence>
<dbReference type="Pfam" id="PF05239">
    <property type="entry name" value="PRC"/>
    <property type="match status" value="1"/>
</dbReference>
<comment type="caution">
    <text evidence="3">The sequence shown here is derived from an EMBL/GenBank/DDBJ whole genome shotgun (WGS) entry which is preliminary data.</text>
</comment>
<proteinExistence type="predicted"/>
<evidence type="ECO:0000313" key="4">
    <source>
        <dbReference type="Proteomes" id="UP000705867"/>
    </source>
</evidence>
<evidence type="ECO:0000259" key="2">
    <source>
        <dbReference type="Pfam" id="PF05239"/>
    </source>
</evidence>
<feature type="region of interest" description="Disordered" evidence="1">
    <location>
        <begin position="139"/>
        <end position="162"/>
    </location>
</feature>
<dbReference type="InterPro" id="IPR027275">
    <property type="entry name" value="PRC-brl_dom"/>
</dbReference>
<organism evidence="3 4">
    <name type="scientific">Candidatus Nitrobium versatile</name>
    <dbReference type="NCBI Taxonomy" id="2884831"/>
    <lineage>
        <taxon>Bacteria</taxon>
        <taxon>Pseudomonadati</taxon>
        <taxon>Nitrospirota</taxon>
        <taxon>Nitrospiria</taxon>
        <taxon>Nitrospirales</taxon>
        <taxon>Nitrospiraceae</taxon>
        <taxon>Candidatus Nitrobium</taxon>
    </lineage>
</organism>
<dbReference type="GO" id="GO:0030077">
    <property type="term" value="C:plasma membrane light-harvesting complex"/>
    <property type="evidence" value="ECO:0007669"/>
    <property type="project" value="InterPro"/>
</dbReference>
<dbReference type="EMBL" id="JAIOIV010000078">
    <property type="protein sequence ID" value="MBZ0156542.1"/>
    <property type="molecule type" value="Genomic_DNA"/>
</dbReference>
<feature type="compositionally biased region" description="Acidic residues" evidence="1">
    <location>
        <begin position="147"/>
        <end position="158"/>
    </location>
</feature>
<feature type="domain" description="PRC-barrel" evidence="2">
    <location>
        <begin position="27"/>
        <end position="84"/>
    </location>
</feature>
<evidence type="ECO:0000313" key="3">
    <source>
        <dbReference type="EMBL" id="MBZ0156542.1"/>
    </source>
</evidence>
<reference evidence="3" key="2">
    <citation type="submission" date="2021-08" db="EMBL/GenBank/DDBJ databases">
        <authorList>
            <person name="Dalcin Martins P."/>
        </authorList>
    </citation>
    <scope>NUCLEOTIDE SEQUENCE</scope>
    <source>
        <strain evidence="3">MAG_39</strain>
    </source>
</reference>
<evidence type="ECO:0000256" key="1">
    <source>
        <dbReference type="SAM" id="MobiDB-lite"/>
    </source>
</evidence>
<protein>
    <submittedName>
        <fullName evidence="3">PRC-barrel domain-containing protein</fullName>
    </submittedName>
</protein>
<dbReference type="Gene3D" id="3.90.50.10">
    <property type="entry name" value="Photosynthetic Reaction Center, subunit H, domain 2"/>
    <property type="match status" value="2"/>
</dbReference>
<dbReference type="SUPFAM" id="SSF50346">
    <property type="entry name" value="PRC-barrel domain"/>
    <property type="match status" value="2"/>
</dbReference>
<accession>A0A953M1T9</accession>